<gene>
    <name evidence="3" type="ORF">V1264_004127</name>
</gene>
<dbReference type="SUPFAM" id="SSF56436">
    <property type="entry name" value="C-type lectin-like"/>
    <property type="match status" value="1"/>
</dbReference>
<feature type="domain" description="Apple" evidence="2">
    <location>
        <begin position="157"/>
        <end position="236"/>
    </location>
</feature>
<feature type="transmembrane region" description="Helical" evidence="1">
    <location>
        <begin position="307"/>
        <end position="332"/>
    </location>
</feature>
<name>A0AAN9B0Z3_9CAEN</name>
<evidence type="ECO:0000256" key="1">
    <source>
        <dbReference type="SAM" id="Phobius"/>
    </source>
</evidence>
<keyword evidence="1" id="KW-0472">Membrane</keyword>
<organism evidence="3 4">
    <name type="scientific">Littorina saxatilis</name>
    <dbReference type="NCBI Taxonomy" id="31220"/>
    <lineage>
        <taxon>Eukaryota</taxon>
        <taxon>Metazoa</taxon>
        <taxon>Spiralia</taxon>
        <taxon>Lophotrochozoa</taxon>
        <taxon>Mollusca</taxon>
        <taxon>Gastropoda</taxon>
        <taxon>Caenogastropoda</taxon>
        <taxon>Littorinimorpha</taxon>
        <taxon>Littorinoidea</taxon>
        <taxon>Littorinidae</taxon>
        <taxon>Littorina</taxon>
    </lineage>
</organism>
<keyword evidence="1" id="KW-0812">Transmembrane</keyword>
<keyword evidence="4" id="KW-1185">Reference proteome</keyword>
<dbReference type="Gene3D" id="3.10.100.10">
    <property type="entry name" value="Mannose-Binding Protein A, subunit A"/>
    <property type="match status" value="1"/>
</dbReference>
<dbReference type="CDD" id="cd00037">
    <property type="entry name" value="CLECT"/>
    <property type="match status" value="1"/>
</dbReference>
<evidence type="ECO:0000259" key="2">
    <source>
        <dbReference type="PROSITE" id="PS50948"/>
    </source>
</evidence>
<dbReference type="InterPro" id="IPR003609">
    <property type="entry name" value="Pan_app"/>
</dbReference>
<dbReference type="InterPro" id="IPR016186">
    <property type="entry name" value="C-type_lectin-like/link_sf"/>
</dbReference>
<protein>
    <recommendedName>
        <fullName evidence="2">Apple domain-containing protein</fullName>
    </recommendedName>
</protein>
<proteinExistence type="predicted"/>
<dbReference type="EMBL" id="JBAMIC010000013">
    <property type="protein sequence ID" value="KAK7097103.1"/>
    <property type="molecule type" value="Genomic_DNA"/>
</dbReference>
<sequence>MMPDLTYISAVVLLLDVTGTLTSLWASAVTKITYEMYDMKPNTNRSVACGVCEARGGHLAWRPELNDWEILFGNYSHLETRNFWVDLIKADNGEWYWGDGMQLNMSHISSLPMNSTYNQTYAATHCALWNMAEPFLIPATCDQFHDILCQMTETTECTNRELGGMKFNESTTGMNVSTATNFTTCKSECNRALNCWAADWNKATNTCRKLEGTGTSRPAVPDLVSDPGYTTIARTCVTYQEMTAEESDFVCNCGAIELPETEDEKDKFVEDHKKEVEKELIVPKETLSATVRKKESAPDERKSSTSIGYLGITMMAAVFGGLVLMDLTSLLAHIKMALTNVKGVFINEEETSDA</sequence>
<dbReference type="AlphaFoldDB" id="A0AAN9B0Z3"/>
<evidence type="ECO:0000313" key="3">
    <source>
        <dbReference type="EMBL" id="KAK7097103.1"/>
    </source>
</evidence>
<dbReference type="PROSITE" id="PS50948">
    <property type="entry name" value="PAN"/>
    <property type="match status" value="1"/>
</dbReference>
<accession>A0AAN9B0Z3</accession>
<dbReference type="InterPro" id="IPR016187">
    <property type="entry name" value="CTDL_fold"/>
</dbReference>
<evidence type="ECO:0000313" key="4">
    <source>
        <dbReference type="Proteomes" id="UP001374579"/>
    </source>
</evidence>
<dbReference type="Proteomes" id="UP001374579">
    <property type="component" value="Unassembled WGS sequence"/>
</dbReference>
<reference evidence="3 4" key="1">
    <citation type="submission" date="2024-02" db="EMBL/GenBank/DDBJ databases">
        <title>Chromosome-scale genome assembly of the rough periwinkle Littorina saxatilis.</title>
        <authorList>
            <person name="De Jode A."/>
            <person name="Faria R."/>
            <person name="Formenti G."/>
            <person name="Sims Y."/>
            <person name="Smith T.P."/>
            <person name="Tracey A."/>
            <person name="Wood J.M.D."/>
            <person name="Zagrodzka Z.B."/>
            <person name="Johannesson K."/>
            <person name="Butlin R.K."/>
            <person name="Leder E.H."/>
        </authorList>
    </citation>
    <scope>NUCLEOTIDE SEQUENCE [LARGE SCALE GENOMIC DNA]</scope>
    <source>
        <strain evidence="3">Snail1</strain>
        <tissue evidence="3">Muscle</tissue>
    </source>
</reference>
<keyword evidence="1" id="KW-1133">Transmembrane helix</keyword>
<comment type="caution">
    <text evidence="3">The sequence shown here is derived from an EMBL/GenBank/DDBJ whole genome shotgun (WGS) entry which is preliminary data.</text>
</comment>